<feature type="domain" description="DUF4781" evidence="3">
    <location>
        <begin position="267"/>
        <end position="379"/>
    </location>
</feature>
<feature type="transmembrane region" description="Helical" evidence="2">
    <location>
        <begin position="319"/>
        <end position="341"/>
    </location>
</feature>
<feature type="transmembrane region" description="Helical" evidence="2">
    <location>
        <begin position="347"/>
        <end position="366"/>
    </location>
</feature>
<reference evidence="4" key="1">
    <citation type="submission" date="2021-06" db="EMBL/GenBank/DDBJ databases">
        <authorList>
            <person name="Hodson N. C."/>
            <person name="Mongue J. A."/>
            <person name="Jaron S. K."/>
        </authorList>
    </citation>
    <scope>NUCLEOTIDE SEQUENCE</scope>
</reference>
<keyword evidence="5" id="KW-1185">Reference proteome</keyword>
<evidence type="ECO:0000256" key="1">
    <source>
        <dbReference type="SAM" id="MobiDB-lite"/>
    </source>
</evidence>
<dbReference type="AlphaFoldDB" id="A0A8J2PEL7"/>
<proteinExistence type="predicted"/>
<protein>
    <recommendedName>
        <fullName evidence="3">DUF4781 domain-containing protein</fullName>
    </recommendedName>
</protein>
<keyword evidence="2" id="KW-1133">Transmembrane helix</keyword>
<dbReference type="Proteomes" id="UP000708208">
    <property type="component" value="Unassembled WGS sequence"/>
</dbReference>
<accession>A0A8J2PEL7</accession>
<gene>
    <name evidence="4" type="ORF">AFUS01_LOCUS36402</name>
</gene>
<name>A0A8J2PEL7_9HEXA</name>
<organism evidence="4 5">
    <name type="scientific">Allacma fusca</name>
    <dbReference type="NCBI Taxonomy" id="39272"/>
    <lineage>
        <taxon>Eukaryota</taxon>
        <taxon>Metazoa</taxon>
        <taxon>Ecdysozoa</taxon>
        <taxon>Arthropoda</taxon>
        <taxon>Hexapoda</taxon>
        <taxon>Collembola</taxon>
        <taxon>Symphypleona</taxon>
        <taxon>Sminthuridae</taxon>
        <taxon>Allacma</taxon>
    </lineage>
</organism>
<sequence length="383" mass="42371">MNQSVVFTIPEAQSLNLMDADLINFNPRSQPQYIFPPGSIPPSPAFLPNMTPPGYSPPQTQFVYPPGNILPNFRPECAPGTTTQFIRCGSSRQHLLQSSSESEPSPDIPCSPLNRSGSSAFMPTGTQQAKPFKERLQQMSIIVDQEIESIAQIRTNRDQASCRIVSSFEQLNLNTIHEIKGADITELLKFCLRIPLQHSTPTVTAKQGKQLERLKSALFKECGFAVRVQMIPLLCYTHKTMILNLPRNSNTRNATLVVLLRVWNKNQKEIVVDSDGRVYRNFQDWNKHNTLPPATLFGPLSKGQVLTKLKTPSCQATKIAINAVDIIIGIGAVTAGVACLVSTGGFALIPMSLLAGEIAASVYMGIRGTMSLHDRRRHRPKRR</sequence>
<evidence type="ECO:0000313" key="4">
    <source>
        <dbReference type="EMBL" id="CAG7826347.1"/>
    </source>
</evidence>
<dbReference type="EMBL" id="CAJVCH010539477">
    <property type="protein sequence ID" value="CAG7826347.1"/>
    <property type="molecule type" value="Genomic_DNA"/>
</dbReference>
<dbReference type="InterPro" id="IPR031962">
    <property type="entry name" value="DUF4781"/>
</dbReference>
<feature type="compositionally biased region" description="Polar residues" evidence="1">
    <location>
        <begin position="113"/>
        <end position="127"/>
    </location>
</feature>
<dbReference type="PANTHER" id="PTHR21115:SF0">
    <property type="entry name" value="GH06117P-RELATED"/>
    <property type="match status" value="1"/>
</dbReference>
<keyword evidence="2" id="KW-0812">Transmembrane</keyword>
<feature type="region of interest" description="Disordered" evidence="1">
    <location>
        <begin position="90"/>
        <end position="127"/>
    </location>
</feature>
<evidence type="ECO:0000259" key="3">
    <source>
        <dbReference type="Pfam" id="PF16013"/>
    </source>
</evidence>
<dbReference type="PANTHER" id="PTHR21115">
    <property type="entry name" value="GH06117P-RELATED"/>
    <property type="match status" value="1"/>
</dbReference>
<dbReference type="Pfam" id="PF16013">
    <property type="entry name" value="DUF4781"/>
    <property type="match status" value="1"/>
</dbReference>
<evidence type="ECO:0000313" key="5">
    <source>
        <dbReference type="Proteomes" id="UP000708208"/>
    </source>
</evidence>
<evidence type="ECO:0000256" key="2">
    <source>
        <dbReference type="SAM" id="Phobius"/>
    </source>
</evidence>
<feature type="compositionally biased region" description="Low complexity" evidence="1">
    <location>
        <begin position="90"/>
        <end position="105"/>
    </location>
</feature>
<comment type="caution">
    <text evidence="4">The sequence shown here is derived from an EMBL/GenBank/DDBJ whole genome shotgun (WGS) entry which is preliminary data.</text>
</comment>
<keyword evidence="2" id="KW-0472">Membrane</keyword>